<dbReference type="PROSITE" id="PS50011">
    <property type="entry name" value="PROTEIN_KINASE_DOM"/>
    <property type="match status" value="1"/>
</dbReference>
<dbReference type="GO" id="GO:0004674">
    <property type="term" value="F:protein serine/threonine kinase activity"/>
    <property type="evidence" value="ECO:0007669"/>
    <property type="project" value="UniProtKB-KW"/>
</dbReference>
<comment type="caution">
    <text evidence="8">The sequence shown here is derived from an EMBL/GenBank/DDBJ whole genome shotgun (WGS) entry which is preliminary data.</text>
</comment>
<dbReference type="InterPro" id="IPR008271">
    <property type="entry name" value="Ser/Thr_kinase_AS"/>
</dbReference>
<dbReference type="SUPFAM" id="SSF56112">
    <property type="entry name" value="Protein kinase-like (PK-like)"/>
    <property type="match status" value="1"/>
</dbReference>
<feature type="compositionally biased region" description="Low complexity" evidence="6">
    <location>
        <begin position="62"/>
        <end position="77"/>
    </location>
</feature>
<keyword evidence="9" id="KW-1185">Reference proteome</keyword>
<evidence type="ECO:0000313" key="8">
    <source>
        <dbReference type="EMBL" id="OMJ75445.1"/>
    </source>
</evidence>
<dbReference type="Gene3D" id="1.10.510.10">
    <property type="entry name" value="Transferase(Phosphotransferase) domain 1"/>
    <property type="match status" value="1"/>
</dbReference>
<evidence type="ECO:0000256" key="5">
    <source>
        <dbReference type="RuleBase" id="RU000304"/>
    </source>
</evidence>
<evidence type="ECO:0000256" key="4">
    <source>
        <dbReference type="PROSITE-ProRule" id="PRU10141"/>
    </source>
</evidence>
<dbReference type="GO" id="GO:0005524">
    <property type="term" value="F:ATP binding"/>
    <property type="evidence" value="ECO:0007669"/>
    <property type="project" value="UniProtKB-UniRule"/>
</dbReference>
<evidence type="ECO:0000256" key="6">
    <source>
        <dbReference type="SAM" id="MobiDB-lite"/>
    </source>
</evidence>
<dbReference type="EMBL" id="MPUH01000690">
    <property type="protein sequence ID" value="OMJ75445.1"/>
    <property type="molecule type" value="Genomic_DNA"/>
</dbReference>
<dbReference type="FunFam" id="1.10.510.10:FF:000571">
    <property type="entry name" value="Maternal embryonic leucine zipper kinase"/>
    <property type="match status" value="1"/>
</dbReference>
<comment type="similarity">
    <text evidence="5">Belongs to the protein kinase superfamily.</text>
</comment>
<dbReference type="PANTHER" id="PTHR24346">
    <property type="entry name" value="MAP/MICROTUBULE AFFINITY-REGULATING KINASE"/>
    <property type="match status" value="1"/>
</dbReference>
<sequence length="458" mass="51997">MGTCCMKNRKIIHKSNDENIEKAPVSSSISYSAQVTFKKIPTNIKIIPASPPRNSVERDIPSPKSMKSSNSSSPISNRKQQNLFEMAKIKLNSSQTLKPESTIDEEPIHKAKRFSLMNLQIPGPNPNDSNDSESDRISSGSEFDSIPNQKPHHGHSQTEVEKTLALPFLSSKSMHEVIRTNSMKKERSLEGKKILNQYTFEGLLGTGAFGKVYKAVDENGDLVAVKIYNKRILRSRWIGKKRTAWDLVESEILIMGTLDHPNIIKLIEVIDKPDSKKIYLVLEYAEKGSIFDMCPIIEKDAKKYFKDFVNALEYLHNESFVVHRDIKPQNMLVCKDNILKICDFGAAQFIDNMRDELTNSAGTYLFMPPEAHKTGGFRGKPADIWASGITLFYILTGKTPYKSRNISKLCEEINDEDIVFPEQISENAKDLIKSMTNKDPEKRCDISMVKLHQWFKDM</sequence>
<keyword evidence="3 4" id="KW-0067">ATP-binding</keyword>
<feature type="compositionally biased region" description="Polar residues" evidence="6">
    <location>
        <begin position="137"/>
        <end position="148"/>
    </location>
</feature>
<evidence type="ECO:0000259" key="7">
    <source>
        <dbReference type="PROSITE" id="PS50011"/>
    </source>
</evidence>
<feature type="region of interest" description="Disordered" evidence="6">
    <location>
        <begin position="48"/>
        <end position="77"/>
    </location>
</feature>
<reference evidence="8 9" key="1">
    <citation type="submission" date="2016-11" db="EMBL/GenBank/DDBJ databases">
        <title>The macronuclear genome of Stentor coeruleus: a giant cell with tiny introns.</title>
        <authorList>
            <person name="Slabodnick M."/>
            <person name="Ruby J.G."/>
            <person name="Reiff S.B."/>
            <person name="Swart E.C."/>
            <person name="Gosai S."/>
            <person name="Prabakaran S."/>
            <person name="Witkowska E."/>
            <person name="Larue G.E."/>
            <person name="Fisher S."/>
            <person name="Freeman R.M."/>
            <person name="Gunawardena J."/>
            <person name="Chu W."/>
            <person name="Stover N.A."/>
            <person name="Gregory B.D."/>
            <person name="Nowacki M."/>
            <person name="Derisi J."/>
            <person name="Roy S.W."/>
            <person name="Marshall W.F."/>
            <person name="Sood P."/>
        </authorList>
    </citation>
    <scope>NUCLEOTIDE SEQUENCE [LARGE SCALE GENOMIC DNA]</scope>
    <source>
        <strain evidence="8">WM001</strain>
    </source>
</reference>
<comment type="subunit">
    <text evidence="1">Monomer.</text>
</comment>
<dbReference type="PANTHER" id="PTHR24346:SF77">
    <property type="entry name" value="SERINE THREONINE PROTEIN KINASE"/>
    <property type="match status" value="1"/>
</dbReference>
<dbReference type="InterPro" id="IPR017441">
    <property type="entry name" value="Protein_kinase_ATP_BS"/>
</dbReference>
<keyword evidence="5" id="KW-0418">Kinase</keyword>
<dbReference type="AlphaFoldDB" id="A0A1R2BFM8"/>
<evidence type="ECO:0000256" key="1">
    <source>
        <dbReference type="ARBA" id="ARBA00011245"/>
    </source>
</evidence>
<dbReference type="InterPro" id="IPR000719">
    <property type="entry name" value="Prot_kinase_dom"/>
</dbReference>
<feature type="region of interest" description="Disordered" evidence="6">
    <location>
        <begin position="118"/>
        <end position="159"/>
    </location>
</feature>
<dbReference type="PROSITE" id="PS00108">
    <property type="entry name" value="PROTEIN_KINASE_ST"/>
    <property type="match status" value="1"/>
</dbReference>
<organism evidence="8 9">
    <name type="scientific">Stentor coeruleus</name>
    <dbReference type="NCBI Taxonomy" id="5963"/>
    <lineage>
        <taxon>Eukaryota</taxon>
        <taxon>Sar</taxon>
        <taxon>Alveolata</taxon>
        <taxon>Ciliophora</taxon>
        <taxon>Postciliodesmatophora</taxon>
        <taxon>Heterotrichea</taxon>
        <taxon>Heterotrichida</taxon>
        <taxon>Stentoridae</taxon>
        <taxon>Stentor</taxon>
    </lineage>
</organism>
<evidence type="ECO:0000313" key="9">
    <source>
        <dbReference type="Proteomes" id="UP000187209"/>
    </source>
</evidence>
<feature type="binding site" evidence="4">
    <location>
        <position position="226"/>
    </location>
    <ligand>
        <name>ATP</name>
        <dbReference type="ChEBI" id="CHEBI:30616"/>
    </ligand>
</feature>
<keyword evidence="2 4" id="KW-0547">Nucleotide-binding</keyword>
<evidence type="ECO:0000256" key="2">
    <source>
        <dbReference type="ARBA" id="ARBA00022741"/>
    </source>
</evidence>
<name>A0A1R2BFM8_9CILI</name>
<proteinExistence type="inferred from homology"/>
<dbReference type="Proteomes" id="UP000187209">
    <property type="component" value="Unassembled WGS sequence"/>
</dbReference>
<dbReference type="PROSITE" id="PS00107">
    <property type="entry name" value="PROTEIN_KINASE_ATP"/>
    <property type="match status" value="1"/>
</dbReference>
<dbReference type="GO" id="GO:0005737">
    <property type="term" value="C:cytoplasm"/>
    <property type="evidence" value="ECO:0007669"/>
    <property type="project" value="TreeGrafter"/>
</dbReference>
<dbReference type="GO" id="GO:0035556">
    <property type="term" value="P:intracellular signal transduction"/>
    <property type="evidence" value="ECO:0007669"/>
    <property type="project" value="TreeGrafter"/>
</dbReference>
<accession>A0A1R2BFM8</accession>
<gene>
    <name evidence="8" type="ORF">SteCoe_25412</name>
</gene>
<dbReference type="Pfam" id="PF00069">
    <property type="entry name" value="Pkinase"/>
    <property type="match status" value="1"/>
</dbReference>
<evidence type="ECO:0000256" key="3">
    <source>
        <dbReference type="ARBA" id="ARBA00022840"/>
    </source>
</evidence>
<dbReference type="SMART" id="SM00220">
    <property type="entry name" value="S_TKc"/>
    <property type="match status" value="1"/>
</dbReference>
<feature type="domain" description="Protein kinase" evidence="7">
    <location>
        <begin position="198"/>
        <end position="455"/>
    </location>
</feature>
<protein>
    <recommendedName>
        <fullName evidence="7">Protein kinase domain-containing protein</fullName>
    </recommendedName>
</protein>
<dbReference type="InterPro" id="IPR011009">
    <property type="entry name" value="Kinase-like_dom_sf"/>
</dbReference>
<dbReference type="CDD" id="cd14008">
    <property type="entry name" value="STKc_LKB1_CaMKK"/>
    <property type="match status" value="1"/>
</dbReference>
<dbReference type="OrthoDB" id="68483at2759"/>
<keyword evidence="5" id="KW-0808">Transferase</keyword>
<keyword evidence="5" id="KW-0723">Serine/threonine-protein kinase</keyword>